<evidence type="ECO:0000313" key="3">
    <source>
        <dbReference type="Proteomes" id="UP001140560"/>
    </source>
</evidence>
<accession>A0A9W8Y398</accession>
<name>A0A9W8Y398_9PLEO</name>
<dbReference type="InterPro" id="IPR010730">
    <property type="entry name" value="HET"/>
</dbReference>
<proteinExistence type="predicted"/>
<feature type="domain" description="Heterokaryon incompatibility" evidence="1">
    <location>
        <begin position="6"/>
        <end position="103"/>
    </location>
</feature>
<dbReference type="PANTHER" id="PTHR24148:SF64">
    <property type="entry name" value="HETEROKARYON INCOMPATIBILITY DOMAIN-CONTAINING PROTEIN"/>
    <property type="match status" value="1"/>
</dbReference>
<keyword evidence="3" id="KW-1185">Reference proteome</keyword>
<dbReference type="InterPro" id="IPR052895">
    <property type="entry name" value="HetReg/Transcr_Mod"/>
</dbReference>
<comment type="caution">
    <text evidence="2">The sequence shown here is derived from an EMBL/GenBank/DDBJ whole genome shotgun (WGS) entry which is preliminary data.</text>
</comment>
<sequence length="570" mass="64220">MVASHADITAQVKVMGEIYGNAKKVAVLLPACDGETFSQLQLLTETAGCILASQQEYEESRRDDEDEEEYLVELRQQFSARIAGWEESIHRWLYFRRAWTFQEWAMATEIVVTLEGHEDGTILTDVKSQIVIAVSVLSQWTMRCAQHQSPPTDRNNLPYLDSVRGEVGRRSNVVRRLFPYADFLVADDEDDQDSLRRRIILSPLSSDGGTGILMDLSLQSPAAFRERLSLVLNALNMSRREARFEADKVCCWASMCNITYAYDKNDSLAIALEKVIHALRKRGVRIHNFHPNPYDLNSDVDLSFLSYAAAHRQTNSANDAYLVGPPAFTGRVDTVTHLKITFAQPPMVEKTCSRNATSLQRLSGTNLNRLVKCSDKDAFIETFRELTCGTTTGTLTDVVEHIEICLESIPDVVLENYVLLLFTIDFKPSAMMIEQDFKVWAICRKSEYEYGNIHLARETLNGTFVVAGQYSSGAAKILAYPMMTHQRDGSFLVKANTIGIVDVVFVKTGLFDLEDLTSSLEKDMQMDMSSALQKDMMTLLSQSMSLPGLEFARDRLFDHSIQLTTNDINE</sequence>
<dbReference type="Pfam" id="PF06985">
    <property type="entry name" value="HET"/>
    <property type="match status" value="1"/>
</dbReference>
<evidence type="ECO:0000313" key="2">
    <source>
        <dbReference type="EMBL" id="KAJ4365938.1"/>
    </source>
</evidence>
<dbReference type="EMBL" id="JAPEUY010000015">
    <property type="protein sequence ID" value="KAJ4365938.1"/>
    <property type="molecule type" value="Genomic_DNA"/>
</dbReference>
<evidence type="ECO:0000259" key="1">
    <source>
        <dbReference type="Pfam" id="PF06985"/>
    </source>
</evidence>
<dbReference type="Proteomes" id="UP001140560">
    <property type="component" value="Unassembled WGS sequence"/>
</dbReference>
<protein>
    <recommendedName>
        <fullName evidence="1">Heterokaryon incompatibility domain-containing protein</fullName>
    </recommendedName>
</protein>
<dbReference type="AlphaFoldDB" id="A0A9W8Y398"/>
<organism evidence="2 3">
    <name type="scientific">Neocucurbitaria cava</name>
    <dbReference type="NCBI Taxonomy" id="798079"/>
    <lineage>
        <taxon>Eukaryota</taxon>
        <taxon>Fungi</taxon>
        <taxon>Dikarya</taxon>
        <taxon>Ascomycota</taxon>
        <taxon>Pezizomycotina</taxon>
        <taxon>Dothideomycetes</taxon>
        <taxon>Pleosporomycetidae</taxon>
        <taxon>Pleosporales</taxon>
        <taxon>Pleosporineae</taxon>
        <taxon>Cucurbitariaceae</taxon>
        <taxon>Neocucurbitaria</taxon>
    </lineage>
</organism>
<reference evidence="2" key="1">
    <citation type="submission" date="2022-10" db="EMBL/GenBank/DDBJ databases">
        <title>Tapping the CABI collections for fungal endophytes: first genome assemblies for Collariella, Neodidymelliopsis, Ascochyta clinopodiicola, Didymella pomorum, Didymosphaeria variabile, Neocosmospora piperis and Neocucurbitaria cava.</title>
        <authorList>
            <person name="Hill R."/>
        </authorList>
    </citation>
    <scope>NUCLEOTIDE SEQUENCE</scope>
    <source>
        <strain evidence="2">IMI 356814</strain>
    </source>
</reference>
<dbReference type="PANTHER" id="PTHR24148">
    <property type="entry name" value="ANKYRIN REPEAT DOMAIN-CONTAINING PROTEIN 39 HOMOLOG-RELATED"/>
    <property type="match status" value="1"/>
</dbReference>
<gene>
    <name evidence="2" type="ORF">N0V83_008560</name>
</gene>
<dbReference type="OrthoDB" id="3711542at2759"/>